<sequence>MMKSVILLIAAAAAVALIAPSARASLTASKAFASAPQSVFPLLDTNTRLDMIDYYNSNLSTPSPNRLDGRSRITSLSDKVASIELTQASSCDVIIMPAAAGDTIIALISTVATPAPDSHISFYSRDWKEIPTSRLFTKPVLSDWLSEQGKKNRGDVEAMVPFLLISYSWDPSSNVLTLTNNTKEFLTDDIYSFVTDYMLPTISYRWDGRKFSRIKD</sequence>
<name>A0A4Q0U937_9BACT</name>
<dbReference type="SUPFAM" id="SSF160925">
    <property type="entry name" value="PG1388-like"/>
    <property type="match status" value="1"/>
</dbReference>
<evidence type="ECO:0000313" key="2">
    <source>
        <dbReference type="Proteomes" id="UP000711407"/>
    </source>
</evidence>
<proteinExistence type="predicted"/>
<evidence type="ECO:0000313" key="1">
    <source>
        <dbReference type="EMBL" id="HJE39195.1"/>
    </source>
</evidence>
<dbReference type="Pfam" id="PF11644">
    <property type="entry name" value="DUF3256"/>
    <property type="match status" value="1"/>
</dbReference>
<dbReference type="Proteomes" id="UP000711407">
    <property type="component" value="Unassembled WGS sequence"/>
</dbReference>
<gene>
    <name evidence="1" type="ORF">K8V47_05495</name>
</gene>
<reference evidence="1" key="2">
    <citation type="submission" date="2021-09" db="EMBL/GenBank/DDBJ databases">
        <authorList>
            <person name="Gilroy R."/>
        </authorList>
    </citation>
    <scope>NUCLEOTIDE SEQUENCE</scope>
    <source>
        <strain evidence="1">4100</strain>
    </source>
</reference>
<reference evidence="1" key="1">
    <citation type="journal article" date="2021" name="PeerJ">
        <title>Extensive microbial diversity within the chicken gut microbiome revealed by metagenomics and culture.</title>
        <authorList>
            <person name="Gilroy R."/>
            <person name="Ravi A."/>
            <person name="Getino M."/>
            <person name="Pursley I."/>
            <person name="Horton D.L."/>
            <person name="Alikhan N.F."/>
            <person name="Baker D."/>
            <person name="Gharbi K."/>
            <person name="Hall N."/>
            <person name="Watson M."/>
            <person name="Adriaenssens E.M."/>
            <person name="Foster-Nyarko E."/>
            <person name="Jarju S."/>
            <person name="Secka A."/>
            <person name="Antonio M."/>
            <person name="Oren A."/>
            <person name="Chaudhuri R.R."/>
            <person name="La Ragione R."/>
            <person name="Hildebrand F."/>
            <person name="Pallen M.J."/>
        </authorList>
    </citation>
    <scope>NUCLEOTIDE SEQUENCE</scope>
    <source>
        <strain evidence="1">4100</strain>
    </source>
</reference>
<dbReference type="EMBL" id="DYXT01000028">
    <property type="protein sequence ID" value="HJE39195.1"/>
    <property type="molecule type" value="Genomic_DNA"/>
</dbReference>
<dbReference type="InterPro" id="IPR021670">
    <property type="entry name" value="DUF3256"/>
</dbReference>
<organism evidence="1 2">
    <name type="scientific">Candidatus Amulumruptor caecigallinarius</name>
    <dbReference type="NCBI Taxonomy" id="2109911"/>
    <lineage>
        <taxon>Bacteria</taxon>
        <taxon>Pseudomonadati</taxon>
        <taxon>Bacteroidota</taxon>
        <taxon>Bacteroidia</taxon>
        <taxon>Bacteroidales</taxon>
        <taxon>Muribaculaceae</taxon>
        <taxon>Candidatus Amulumruptor</taxon>
    </lineage>
</organism>
<comment type="caution">
    <text evidence="1">The sequence shown here is derived from an EMBL/GenBank/DDBJ whole genome shotgun (WGS) entry which is preliminary data.</text>
</comment>
<dbReference type="AlphaFoldDB" id="A0A4Q0U937"/>
<protein>
    <submittedName>
        <fullName evidence="1">DUF3256 family protein</fullName>
    </submittedName>
</protein>
<accession>A0A4Q0U937</accession>